<evidence type="ECO:0000259" key="6">
    <source>
        <dbReference type="Pfam" id="PF16188"/>
    </source>
</evidence>
<evidence type="ECO:0000259" key="5">
    <source>
        <dbReference type="Pfam" id="PF01321"/>
    </source>
</evidence>
<name>A0AAF0YG70_9TREE</name>
<dbReference type="Pfam" id="PF01321">
    <property type="entry name" value="Creatinase_N"/>
    <property type="match status" value="1"/>
</dbReference>
<evidence type="ECO:0000256" key="2">
    <source>
        <dbReference type="ARBA" id="ARBA00008766"/>
    </source>
</evidence>
<dbReference type="Pfam" id="PF16189">
    <property type="entry name" value="Creatinase_N_2"/>
    <property type="match status" value="1"/>
</dbReference>
<sequence length="683" mass="76450">MYCLTRDKPIRLSEKDDDTLLDEVYAVDEKPLLPFPTRPGEDEMQERLKELRAQIAEAKLDWYIVPSEDEHQSEEVAVSERRREYITNFNGSAGTAIVPSASINAKALLFVDSRYWALAEDAVPKANWEVRRVGSTGGSGRDSVVGGWAEFVVNELEDGTRVGIDPKLISDGVARSLVSRLSPTATELVPVKENLVDRTRVPPARSLGPLKTYPVELSGESTKSKITRLRTILTSYARANNWVYLIPTLPTITWLYNYRATADVPFLPVAFAYAALTPTEAVIFVDERKVTDQALLADWKAAGVTVRPYGVDEVEAFVKQTVASVPADDKEAKYRIFASNASSWALIKAAEPVGVRSFFSLTSTQNPVNLITCPVDAAKVIKNDVEIQNYRNAYLRDGRAMVRWFAWLDERLVKEEKKIGEWAAGEVLTRFRRQEDKFAGLAYPNISATGPNAANAHYAPSRGNESTIDLETPYVIDAGPQYLDATIDTTRTWFFGKTPSDDIKRAYTRVLQGHIAVATQTFPRNADAGGLGLYSKKFLWEDGLDYGHGLGHGVGNYGEVHEGPVAFARGFSFLPGHVTTIEPGFYLEGQWGMRVESVYLVKEVETKYDFGGLPYLGFEGLTQVPIDTRMIDWSLTTKPEIKWINEYNTSVEKALTPLLEDELDREARDWLKRVCKPKFIFPW</sequence>
<proteinExistence type="inferred from homology"/>
<dbReference type="Pfam" id="PF00557">
    <property type="entry name" value="Peptidase_M24"/>
    <property type="match status" value="1"/>
</dbReference>
<dbReference type="FunFam" id="3.90.230.10:FF:000009">
    <property type="entry name" value="xaa-Pro aminopeptidase 2"/>
    <property type="match status" value="1"/>
</dbReference>
<dbReference type="InterPro" id="IPR000994">
    <property type="entry name" value="Pept_M24"/>
</dbReference>
<dbReference type="InterPro" id="IPR050422">
    <property type="entry name" value="X-Pro_aminopeptidase_P"/>
</dbReference>
<evidence type="ECO:0000313" key="8">
    <source>
        <dbReference type="Proteomes" id="UP000827549"/>
    </source>
</evidence>
<keyword evidence="8" id="KW-1185">Reference proteome</keyword>
<feature type="domain" description="Creatinase N-terminal" evidence="5">
    <location>
        <begin position="47"/>
        <end position="200"/>
    </location>
</feature>
<dbReference type="PANTHER" id="PTHR43763:SF17">
    <property type="entry name" value="AMINOPEPTIDASE P, CYTOPLASMIC-RELATED"/>
    <property type="match status" value="1"/>
</dbReference>
<comment type="similarity">
    <text evidence="2">Belongs to the peptidase M24B family.</text>
</comment>
<dbReference type="GO" id="GO:0004177">
    <property type="term" value="F:aminopeptidase activity"/>
    <property type="evidence" value="ECO:0007669"/>
    <property type="project" value="UniProtKB-KW"/>
</dbReference>
<evidence type="ECO:0000259" key="4">
    <source>
        <dbReference type="Pfam" id="PF00557"/>
    </source>
</evidence>
<dbReference type="InterPro" id="IPR036005">
    <property type="entry name" value="Creatinase/aminopeptidase-like"/>
</dbReference>
<dbReference type="InterPro" id="IPR000587">
    <property type="entry name" value="Creatinase_N"/>
</dbReference>
<evidence type="ECO:0000313" key="7">
    <source>
        <dbReference type="EMBL" id="WOO83244.1"/>
    </source>
</evidence>
<dbReference type="InterPro" id="IPR029149">
    <property type="entry name" value="Creatin/AminoP/Spt16_N"/>
</dbReference>
<feature type="domain" description="Peptidase M24" evidence="4">
    <location>
        <begin position="389"/>
        <end position="603"/>
    </location>
</feature>
<dbReference type="PANTHER" id="PTHR43763">
    <property type="entry name" value="XAA-PRO AMINOPEPTIDASE 1"/>
    <property type="match status" value="1"/>
</dbReference>
<evidence type="ECO:0000256" key="3">
    <source>
        <dbReference type="ARBA" id="ARBA00023211"/>
    </source>
</evidence>
<evidence type="ECO:0000256" key="1">
    <source>
        <dbReference type="ARBA" id="ARBA00001936"/>
    </source>
</evidence>
<dbReference type="AlphaFoldDB" id="A0AAF0YG70"/>
<dbReference type="Proteomes" id="UP000827549">
    <property type="component" value="Chromosome 5"/>
</dbReference>
<feature type="domain" description="Peptidase M24 C-terminal" evidence="6">
    <location>
        <begin position="614"/>
        <end position="677"/>
    </location>
</feature>
<comment type="cofactor">
    <cofactor evidence="1">
        <name>Mn(2+)</name>
        <dbReference type="ChEBI" id="CHEBI:29035"/>
    </cofactor>
</comment>
<dbReference type="RefSeq" id="XP_062629270.1">
    <property type="nucleotide sequence ID" value="XM_062773286.1"/>
</dbReference>
<dbReference type="Gene3D" id="3.40.350.10">
    <property type="entry name" value="Creatinase/prolidase N-terminal domain"/>
    <property type="match status" value="2"/>
</dbReference>
<accession>A0AAF0YG70</accession>
<dbReference type="SUPFAM" id="SSF53092">
    <property type="entry name" value="Creatinase/prolidase N-terminal domain"/>
    <property type="match status" value="1"/>
</dbReference>
<dbReference type="InterPro" id="IPR032416">
    <property type="entry name" value="Peptidase_M24_C"/>
</dbReference>
<keyword evidence="7" id="KW-0031">Aminopeptidase</keyword>
<keyword evidence="7" id="KW-0645">Protease</keyword>
<reference evidence="7" key="1">
    <citation type="submission" date="2023-10" db="EMBL/GenBank/DDBJ databases">
        <authorList>
            <person name="Noh H."/>
        </authorList>
    </citation>
    <scope>NUCLEOTIDE SEQUENCE</scope>
    <source>
        <strain evidence="7">DUCC4014</strain>
    </source>
</reference>
<keyword evidence="3" id="KW-0464">Manganese</keyword>
<dbReference type="Pfam" id="PF16188">
    <property type="entry name" value="Peptidase_M24_C"/>
    <property type="match status" value="1"/>
</dbReference>
<organism evidence="7 8">
    <name type="scientific">Vanrija pseudolonga</name>
    <dbReference type="NCBI Taxonomy" id="143232"/>
    <lineage>
        <taxon>Eukaryota</taxon>
        <taxon>Fungi</taxon>
        <taxon>Dikarya</taxon>
        <taxon>Basidiomycota</taxon>
        <taxon>Agaricomycotina</taxon>
        <taxon>Tremellomycetes</taxon>
        <taxon>Trichosporonales</taxon>
        <taxon>Trichosporonaceae</taxon>
        <taxon>Vanrija</taxon>
    </lineage>
</organism>
<keyword evidence="7" id="KW-0378">Hydrolase</keyword>
<dbReference type="Gene3D" id="3.90.230.10">
    <property type="entry name" value="Creatinase/methionine aminopeptidase superfamily"/>
    <property type="match status" value="1"/>
</dbReference>
<dbReference type="EMBL" id="CP086718">
    <property type="protein sequence ID" value="WOO83244.1"/>
    <property type="molecule type" value="Genomic_DNA"/>
</dbReference>
<dbReference type="GeneID" id="87809943"/>
<gene>
    <name evidence="7" type="primary">AMPP_2</name>
    <name evidence="7" type="ORF">LOC62_05G006767</name>
</gene>
<dbReference type="SUPFAM" id="SSF55920">
    <property type="entry name" value="Creatinase/aminopeptidase"/>
    <property type="match status" value="1"/>
</dbReference>
<protein>
    <submittedName>
        <fullName evidence="7">Xaa-Pro aminopeptidase P</fullName>
    </submittedName>
</protein>